<dbReference type="Pfam" id="PF04389">
    <property type="entry name" value="Peptidase_M28"/>
    <property type="match status" value="1"/>
</dbReference>
<keyword evidence="6 9" id="KW-0378">Hydrolase</keyword>
<evidence type="ECO:0000256" key="9">
    <source>
        <dbReference type="RuleBase" id="RU361240"/>
    </source>
</evidence>
<dbReference type="Gene3D" id="3.40.630.10">
    <property type="entry name" value="Zn peptidases"/>
    <property type="match status" value="1"/>
</dbReference>
<keyword evidence="7 9" id="KW-0862">Zinc</keyword>
<dbReference type="GO" id="GO:0006508">
    <property type="term" value="P:proteolysis"/>
    <property type="evidence" value="ECO:0007669"/>
    <property type="project" value="UniProtKB-KW"/>
</dbReference>
<feature type="domain" description="Peptidase M28" evidence="10">
    <location>
        <begin position="246"/>
        <end position="329"/>
    </location>
</feature>
<evidence type="ECO:0000256" key="8">
    <source>
        <dbReference type="ARBA" id="ARBA00043962"/>
    </source>
</evidence>
<dbReference type="InterPro" id="IPR045175">
    <property type="entry name" value="M28_fam"/>
</dbReference>
<dbReference type="PANTHER" id="PTHR12147">
    <property type="entry name" value="METALLOPEPTIDASE M28 FAMILY MEMBER"/>
    <property type="match status" value="1"/>
</dbReference>
<dbReference type="GO" id="GO:0008235">
    <property type="term" value="F:metalloexopeptidase activity"/>
    <property type="evidence" value="ECO:0007669"/>
    <property type="project" value="InterPro"/>
</dbReference>
<evidence type="ECO:0000256" key="6">
    <source>
        <dbReference type="ARBA" id="ARBA00022801"/>
    </source>
</evidence>
<keyword evidence="4 9" id="KW-0479">Metal-binding</keyword>
<accession>A0A9W6WJW9</accession>
<keyword evidence="3 9" id="KW-0645">Protease</keyword>
<dbReference type="Proteomes" id="UP001165120">
    <property type="component" value="Unassembled WGS sequence"/>
</dbReference>
<dbReference type="AlphaFoldDB" id="A0A9W6WJW9"/>
<proteinExistence type="inferred from homology"/>
<evidence type="ECO:0000256" key="2">
    <source>
        <dbReference type="ARBA" id="ARBA00022438"/>
    </source>
</evidence>
<evidence type="ECO:0000256" key="1">
    <source>
        <dbReference type="ARBA" id="ARBA00001947"/>
    </source>
</evidence>
<evidence type="ECO:0000256" key="4">
    <source>
        <dbReference type="ARBA" id="ARBA00022723"/>
    </source>
</evidence>
<evidence type="ECO:0000256" key="3">
    <source>
        <dbReference type="ARBA" id="ARBA00022670"/>
    </source>
</evidence>
<evidence type="ECO:0000256" key="7">
    <source>
        <dbReference type="ARBA" id="ARBA00022833"/>
    </source>
</evidence>
<protein>
    <recommendedName>
        <fullName evidence="9">Peptide hydrolase</fullName>
        <ecNumber evidence="9">3.4.-.-</ecNumber>
    </recommendedName>
</protein>
<comment type="caution">
    <text evidence="11">The sequence shown here is derived from an EMBL/GenBank/DDBJ whole genome shotgun (WGS) entry which is preliminary data.</text>
</comment>
<gene>
    <name evidence="11" type="ORF">Cboi02_000530400</name>
</gene>
<dbReference type="EMBL" id="BSXN01002494">
    <property type="protein sequence ID" value="GME76766.1"/>
    <property type="molecule type" value="Genomic_DNA"/>
</dbReference>
<dbReference type="GO" id="GO:0004177">
    <property type="term" value="F:aminopeptidase activity"/>
    <property type="evidence" value="ECO:0007669"/>
    <property type="project" value="UniProtKB-KW"/>
</dbReference>
<organism evidence="11 12">
    <name type="scientific">Candida boidinii</name>
    <name type="common">Yeast</name>
    <dbReference type="NCBI Taxonomy" id="5477"/>
    <lineage>
        <taxon>Eukaryota</taxon>
        <taxon>Fungi</taxon>
        <taxon>Dikarya</taxon>
        <taxon>Ascomycota</taxon>
        <taxon>Saccharomycotina</taxon>
        <taxon>Pichiomycetes</taxon>
        <taxon>Pichiales</taxon>
        <taxon>Pichiaceae</taxon>
        <taxon>Ogataea</taxon>
        <taxon>Ogataea/Candida clade</taxon>
    </lineage>
</organism>
<dbReference type="EC" id="3.4.-.-" evidence="9"/>
<sequence length="332" mass="37582">MLFPKSIVGSLLISSCSVYANLNLGINEQIFLLDHQDHIEQVGSEPRLIMTNSEEVTLVTEQDKLGLKLNGVTFKDVTNYWEEFIDSETDDFLQISKILNHYKQKEFENYQFSIESLSSNKFNILEDKKGSPILPVYEYPIDNSSFHFKKVDKLINKIDTEKMYSDLSVLTGFYSRYYKSNYGLESALWVYGELLALATDNAKLYNVTLFEHEDFPQPSIIFKILGNPVSNSTSNDHTNESEPIPKIVVGCHLDSINLIMPNFLKAPGADDNGSGVVTVLEALRLIVKNNLTFENDVEFHFYAAEEGGLLGSAEVMKDYKDANAKISLIIFH</sequence>
<comment type="cofactor">
    <cofactor evidence="1">
        <name>Zn(2+)</name>
        <dbReference type="ChEBI" id="CHEBI:29105"/>
    </cofactor>
</comment>
<dbReference type="InterPro" id="IPR007484">
    <property type="entry name" value="Peptidase_M28"/>
</dbReference>
<keyword evidence="12" id="KW-1185">Reference proteome</keyword>
<keyword evidence="2" id="KW-0031">Aminopeptidase</keyword>
<keyword evidence="5" id="KW-0732">Signal</keyword>
<name>A0A9W6WJW9_CANBO</name>
<evidence type="ECO:0000313" key="12">
    <source>
        <dbReference type="Proteomes" id="UP001165120"/>
    </source>
</evidence>
<dbReference type="GO" id="GO:0046872">
    <property type="term" value="F:metal ion binding"/>
    <property type="evidence" value="ECO:0007669"/>
    <property type="project" value="UniProtKB-KW"/>
</dbReference>
<dbReference type="SUPFAM" id="SSF53187">
    <property type="entry name" value="Zn-dependent exopeptidases"/>
    <property type="match status" value="1"/>
</dbReference>
<evidence type="ECO:0000313" key="11">
    <source>
        <dbReference type="EMBL" id="GME76766.1"/>
    </source>
</evidence>
<reference evidence="11" key="1">
    <citation type="submission" date="2023-04" db="EMBL/GenBank/DDBJ databases">
        <title>Candida boidinii NBRC 10035.</title>
        <authorList>
            <person name="Ichikawa N."/>
            <person name="Sato H."/>
            <person name="Tonouchi N."/>
        </authorList>
    </citation>
    <scope>NUCLEOTIDE SEQUENCE</scope>
    <source>
        <strain evidence="11">NBRC 10035</strain>
    </source>
</reference>
<comment type="similarity">
    <text evidence="8">Belongs to the peptidase M28 family. M28E subfamily.</text>
</comment>
<evidence type="ECO:0000256" key="5">
    <source>
        <dbReference type="ARBA" id="ARBA00022729"/>
    </source>
</evidence>
<evidence type="ECO:0000259" key="10">
    <source>
        <dbReference type="Pfam" id="PF04389"/>
    </source>
</evidence>
<dbReference type="PROSITE" id="PS51257">
    <property type="entry name" value="PROKAR_LIPOPROTEIN"/>
    <property type="match status" value="1"/>
</dbReference>
<dbReference type="PANTHER" id="PTHR12147:SF56">
    <property type="entry name" value="AMINOPEPTIDASE YDR415C-RELATED"/>
    <property type="match status" value="1"/>
</dbReference>